<dbReference type="InterPro" id="IPR020097">
    <property type="entry name" value="PsdUridine_synth_TruA_a/b_dom"/>
</dbReference>
<feature type="region of interest" description="Disordered" evidence="4">
    <location>
        <begin position="23"/>
        <end position="62"/>
    </location>
</feature>
<dbReference type="AlphaFoldDB" id="A0A1B8APB6"/>
<feature type="compositionally biased region" description="Basic and acidic residues" evidence="4">
    <location>
        <begin position="505"/>
        <end position="519"/>
    </location>
</feature>
<organism evidence="6 7">
    <name type="scientific">Fusarium poae</name>
    <dbReference type="NCBI Taxonomy" id="36050"/>
    <lineage>
        <taxon>Eukaryota</taxon>
        <taxon>Fungi</taxon>
        <taxon>Dikarya</taxon>
        <taxon>Ascomycota</taxon>
        <taxon>Pezizomycotina</taxon>
        <taxon>Sordariomycetes</taxon>
        <taxon>Hypocreomycetidae</taxon>
        <taxon>Hypocreales</taxon>
        <taxon>Nectriaceae</taxon>
        <taxon>Fusarium</taxon>
    </lineage>
</organism>
<sequence length="547" mass="61957">MSGESNYQSWTKNGLIQKVKELETQLRSRPAQEQKTENVVQFQNGEAGDPKKSTKPKVKRKMDPSKYSTRYIALKLAYLGKNYGGFEFQAMANAPSIEEELWNALTKACLIFPEDERVVDFECCEYSKCGRTDKGVSAFGQVIGLRVRSARPVPKKRRRVSEAGETMVVDGQSGENAEEDMEDETPSFDPIKDELQYPRLLNRVLPPDIRILAWCPSPPPDFSARFSCRERQYRYFFTQPAFTPEPSASGARNGWLDIEAMREAAKRYEGEHDFRNFCKIDPGKQITNFVRTIYEADIEEVRDVSSALPYLSGPQFAPAEGLPTDGANYPKVYCFKVRGSAFLWHQIRHMVAVLFLAGQRLEKPDVVTTMLDVANNPCKPNYVMADEVPLVLWDCIFPSENDIPADPAAEKTDGLDWVYLADDPALSKSGPFGVMDGMWAYWRERKLDELLSNQLLQMVSTQRSKDPSRQVTRPEPAGKQANSVVVYEGGNVGRMGGRYVPMMKKDKLQSPEEQNERYAIRKGYASSEDMRTQKGIGKRKADEAMDE</sequence>
<dbReference type="InterPro" id="IPR020103">
    <property type="entry name" value="PsdUridine_synth_cat_dom_sf"/>
</dbReference>
<dbReference type="EMBL" id="LYXU01000003">
    <property type="protein sequence ID" value="OBS22357.1"/>
    <property type="molecule type" value="Genomic_DNA"/>
</dbReference>
<dbReference type="OMA" id="SCRERRY"/>
<feature type="domain" description="Pseudouridine synthase I TruA alpha/beta" evidence="5">
    <location>
        <begin position="264"/>
        <end position="398"/>
    </location>
</feature>
<comment type="similarity">
    <text evidence="1">Belongs to the tRNA pseudouridine synthase TruA family.</text>
</comment>
<gene>
    <name evidence="6" type="ORF">FPOA_08694</name>
</gene>
<evidence type="ECO:0000256" key="1">
    <source>
        <dbReference type="ARBA" id="ARBA00009375"/>
    </source>
</evidence>
<dbReference type="Proteomes" id="UP000091967">
    <property type="component" value="Unassembled WGS sequence"/>
</dbReference>
<dbReference type="STRING" id="36050.A0A1B8APB6"/>
<name>A0A1B8APB6_FUSPO</name>
<evidence type="ECO:0000256" key="4">
    <source>
        <dbReference type="SAM" id="MobiDB-lite"/>
    </source>
</evidence>
<evidence type="ECO:0000259" key="5">
    <source>
        <dbReference type="Pfam" id="PF01416"/>
    </source>
</evidence>
<proteinExistence type="inferred from homology"/>
<feature type="region of interest" description="Disordered" evidence="4">
    <location>
        <begin position="170"/>
        <end position="189"/>
    </location>
</feature>
<keyword evidence="3" id="KW-0413">Isomerase</keyword>
<accession>A0A1B8APB6</accession>
<evidence type="ECO:0000256" key="3">
    <source>
        <dbReference type="ARBA" id="ARBA00023235"/>
    </source>
</evidence>
<keyword evidence="2" id="KW-0819">tRNA processing</keyword>
<dbReference type="PANTHER" id="PTHR11142:SF5">
    <property type="entry name" value="TRNA PSEUDOURIDINE(38_39) SYNTHASE"/>
    <property type="match status" value="1"/>
</dbReference>
<dbReference type="Pfam" id="PF01416">
    <property type="entry name" value="PseudoU_synth_1"/>
    <property type="match status" value="1"/>
</dbReference>
<dbReference type="GO" id="GO:0005634">
    <property type="term" value="C:nucleus"/>
    <property type="evidence" value="ECO:0007669"/>
    <property type="project" value="TreeGrafter"/>
</dbReference>
<dbReference type="GO" id="GO:1990481">
    <property type="term" value="P:mRNA pseudouridine synthesis"/>
    <property type="evidence" value="ECO:0007669"/>
    <property type="project" value="TreeGrafter"/>
</dbReference>
<keyword evidence="7" id="KW-1185">Reference proteome</keyword>
<reference evidence="6 7" key="1">
    <citation type="submission" date="2016-06" db="EMBL/GenBank/DDBJ databases">
        <title>Living apart together: crosstalk between the core and supernumerary genomes in a fungal plant pathogen.</title>
        <authorList>
            <person name="Vanheule A."/>
            <person name="Audenaert K."/>
            <person name="Warris S."/>
            <person name="Van De Geest H."/>
            <person name="Schijlen E."/>
            <person name="Hofte M."/>
            <person name="De Saeger S."/>
            <person name="Haesaert G."/>
            <person name="Waalwijk C."/>
            <person name="Van Der Lee T."/>
        </authorList>
    </citation>
    <scope>NUCLEOTIDE SEQUENCE [LARGE SCALE GENOMIC DNA]</scope>
    <source>
        <strain evidence="6 7">2516</strain>
    </source>
</reference>
<dbReference type="GO" id="GO:0009982">
    <property type="term" value="F:pseudouridine synthase activity"/>
    <property type="evidence" value="ECO:0007669"/>
    <property type="project" value="InterPro"/>
</dbReference>
<feature type="region of interest" description="Disordered" evidence="4">
    <location>
        <begin position="505"/>
        <end position="547"/>
    </location>
</feature>
<evidence type="ECO:0000313" key="7">
    <source>
        <dbReference type="Proteomes" id="UP000091967"/>
    </source>
</evidence>
<dbReference type="InterPro" id="IPR041707">
    <property type="entry name" value="Pus3-like"/>
</dbReference>
<feature type="compositionally biased region" description="Basic and acidic residues" evidence="4">
    <location>
        <begin position="23"/>
        <end position="36"/>
    </location>
</feature>
<dbReference type="PANTHER" id="PTHR11142">
    <property type="entry name" value="PSEUDOURIDYLATE SYNTHASE"/>
    <property type="match status" value="1"/>
</dbReference>
<evidence type="ECO:0000256" key="2">
    <source>
        <dbReference type="ARBA" id="ARBA00022694"/>
    </source>
</evidence>
<evidence type="ECO:0000313" key="6">
    <source>
        <dbReference type="EMBL" id="OBS22357.1"/>
    </source>
</evidence>
<dbReference type="GO" id="GO:0003723">
    <property type="term" value="F:RNA binding"/>
    <property type="evidence" value="ECO:0007669"/>
    <property type="project" value="InterPro"/>
</dbReference>
<dbReference type="InterPro" id="IPR020095">
    <property type="entry name" value="PsdUridine_synth_TruA_C"/>
</dbReference>
<dbReference type="SUPFAM" id="SSF55120">
    <property type="entry name" value="Pseudouridine synthase"/>
    <property type="match status" value="1"/>
</dbReference>
<protein>
    <recommendedName>
        <fullName evidence="5">Pseudouridine synthase I TruA alpha/beta domain-containing protein</fullName>
    </recommendedName>
</protein>
<dbReference type="InterPro" id="IPR001406">
    <property type="entry name" value="PsdUridine_synth_TruA"/>
</dbReference>
<feature type="region of interest" description="Disordered" evidence="4">
    <location>
        <begin position="459"/>
        <end position="484"/>
    </location>
</feature>
<dbReference type="HAMAP" id="MF_00171">
    <property type="entry name" value="TruA"/>
    <property type="match status" value="1"/>
</dbReference>
<feature type="compositionally biased region" description="Acidic residues" evidence="4">
    <location>
        <begin position="176"/>
        <end position="186"/>
    </location>
</feature>
<dbReference type="CDD" id="cd02569">
    <property type="entry name" value="PseudoU_synth_ScPus3"/>
    <property type="match status" value="1"/>
</dbReference>
<dbReference type="GO" id="GO:0005737">
    <property type="term" value="C:cytoplasm"/>
    <property type="evidence" value="ECO:0007669"/>
    <property type="project" value="TreeGrafter"/>
</dbReference>
<dbReference type="Gene3D" id="3.30.70.660">
    <property type="entry name" value="Pseudouridine synthase I, catalytic domain, C-terminal subdomain"/>
    <property type="match status" value="1"/>
</dbReference>
<comment type="caution">
    <text evidence="6">The sequence shown here is derived from an EMBL/GenBank/DDBJ whole genome shotgun (WGS) entry which is preliminary data.</text>
</comment>
<dbReference type="InterPro" id="IPR020094">
    <property type="entry name" value="TruA/RsuA/RluB/E/F_N"/>
</dbReference>
<dbReference type="GO" id="GO:0031119">
    <property type="term" value="P:tRNA pseudouridine synthesis"/>
    <property type="evidence" value="ECO:0007669"/>
    <property type="project" value="TreeGrafter"/>
</dbReference>
<dbReference type="NCBIfam" id="TIGR00071">
    <property type="entry name" value="hisT_truA"/>
    <property type="match status" value="1"/>
</dbReference>
<dbReference type="Gene3D" id="3.30.70.580">
    <property type="entry name" value="Pseudouridine synthase I, catalytic domain, N-terminal subdomain"/>
    <property type="match status" value="1"/>
</dbReference>